<reference evidence="2 3" key="1">
    <citation type="submission" date="2020-02" db="EMBL/GenBank/DDBJ databases">
        <title>Flavobacteriaceae Psychroflexus bacterium YR1-1, complete genome.</title>
        <authorList>
            <person name="Li Y."/>
            <person name="Wu S."/>
        </authorList>
    </citation>
    <scope>NUCLEOTIDE SEQUENCE [LARGE SCALE GENOMIC DNA]</scope>
    <source>
        <strain evidence="2 3">YR1-1</strain>
    </source>
</reference>
<protein>
    <submittedName>
        <fullName evidence="2">Uncharacterized protein</fullName>
    </submittedName>
</protein>
<evidence type="ECO:0000256" key="1">
    <source>
        <dbReference type="SAM" id="SignalP"/>
    </source>
</evidence>
<dbReference type="Proteomes" id="UP000478505">
    <property type="component" value="Unassembled WGS sequence"/>
</dbReference>
<proteinExistence type="predicted"/>
<comment type="caution">
    <text evidence="2">The sequence shown here is derived from an EMBL/GenBank/DDBJ whole genome shotgun (WGS) entry which is preliminary data.</text>
</comment>
<accession>A0A6B3R4Y3</accession>
<dbReference type="AlphaFoldDB" id="A0A6B3R4Y3"/>
<sequence length="251" mass="29515">MKLPQYILIIGFLASFLVAKADPTSYSGKVSITAESENYIAKHYHNWTSDTEEELYEMISTDQNPFDENNNYAYIELIDKRTGKTIFKKPSTALTQIEISKNEKHIVGISNIMVWNPYQLVIYDTNGKLIKKRNFSSEEAKLTLSEYDKFAVNYHTQCEKLAEFTYYQNDNVYIDFLRMGMPTELGDAWDFLFDFTARNHLTPNIWETTTNYVQWFHEENPKMELNYENDVLKSIAINDPEHKQYRINISE</sequence>
<keyword evidence="3" id="KW-1185">Reference proteome</keyword>
<organism evidence="2 3">
    <name type="scientific">Psychroflexus aurantiacus</name>
    <dbReference type="NCBI Taxonomy" id="2709310"/>
    <lineage>
        <taxon>Bacteria</taxon>
        <taxon>Pseudomonadati</taxon>
        <taxon>Bacteroidota</taxon>
        <taxon>Flavobacteriia</taxon>
        <taxon>Flavobacteriales</taxon>
        <taxon>Flavobacteriaceae</taxon>
        <taxon>Psychroflexus</taxon>
    </lineage>
</organism>
<gene>
    <name evidence="2" type="ORF">G3567_13180</name>
</gene>
<evidence type="ECO:0000313" key="2">
    <source>
        <dbReference type="EMBL" id="NEV95088.1"/>
    </source>
</evidence>
<keyword evidence="1" id="KW-0732">Signal</keyword>
<evidence type="ECO:0000313" key="3">
    <source>
        <dbReference type="Proteomes" id="UP000478505"/>
    </source>
</evidence>
<feature type="signal peptide" evidence="1">
    <location>
        <begin position="1"/>
        <end position="21"/>
    </location>
</feature>
<feature type="chain" id="PRO_5025360304" evidence="1">
    <location>
        <begin position="22"/>
        <end position="251"/>
    </location>
</feature>
<dbReference type="EMBL" id="JAAIKD010000026">
    <property type="protein sequence ID" value="NEV95088.1"/>
    <property type="molecule type" value="Genomic_DNA"/>
</dbReference>
<name>A0A6B3R4Y3_9FLAO</name>